<dbReference type="PANTHER" id="PTHR43481">
    <property type="entry name" value="FRUCTOSE-1-PHOSPHATE PHOSPHATASE"/>
    <property type="match status" value="1"/>
</dbReference>
<dbReference type="InterPro" id="IPR006439">
    <property type="entry name" value="HAD-SF_hydro_IA"/>
</dbReference>
<dbReference type="PANTHER" id="PTHR43481:SF4">
    <property type="entry name" value="GLYCEROL-1-PHOSPHATE PHOSPHOHYDROLASE 1-RELATED"/>
    <property type="match status" value="1"/>
</dbReference>
<dbReference type="PATRIC" id="fig|1304275.5.peg.1269"/>
<dbReference type="SUPFAM" id="SSF56784">
    <property type="entry name" value="HAD-like"/>
    <property type="match status" value="1"/>
</dbReference>
<name>A0A084IN72_SALHC</name>
<dbReference type="InterPro" id="IPR023198">
    <property type="entry name" value="PGP-like_dom2"/>
</dbReference>
<reference evidence="1 2" key="1">
    <citation type="submission" date="2013-03" db="EMBL/GenBank/DDBJ databases">
        <title>Salinisphaera hydrothermalis C41B8 Genome Sequencing.</title>
        <authorList>
            <person name="Li C."/>
            <person name="Lai Q."/>
            <person name="Shao Z."/>
        </authorList>
    </citation>
    <scope>NUCLEOTIDE SEQUENCE [LARGE SCALE GENOMIC DNA]</scope>
    <source>
        <strain evidence="1 2">C41B8</strain>
    </source>
</reference>
<dbReference type="Gene3D" id="1.10.150.240">
    <property type="entry name" value="Putative phosphatase, domain 2"/>
    <property type="match status" value="1"/>
</dbReference>
<gene>
    <name evidence="1" type="ORF">C41B8_06212</name>
</gene>
<proteinExistence type="predicted"/>
<dbReference type="SFLD" id="SFLDG01129">
    <property type="entry name" value="C1.5:_HAD__Beta-PGM__Phosphata"/>
    <property type="match status" value="1"/>
</dbReference>
<organism evidence="1 2">
    <name type="scientific">Salinisphaera hydrothermalis (strain C41B8)</name>
    <dbReference type="NCBI Taxonomy" id="1304275"/>
    <lineage>
        <taxon>Bacteria</taxon>
        <taxon>Pseudomonadati</taxon>
        <taxon>Pseudomonadota</taxon>
        <taxon>Gammaproteobacteria</taxon>
        <taxon>Salinisphaerales</taxon>
        <taxon>Salinisphaeraceae</taxon>
        <taxon>Salinisphaera</taxon>
    </lineage>
</organism>
<dbReference type="GO" id="GO:0050308">
    <property type="term" value="F:sugar-phosphatase activity"/>
    <property type="evidence" value="ECO:0007669"/>
    <property type="project" value="TreeGrafter"/>
</dbReference>
<protein>
    <submittedName>
        <fullName evidence="1">HAD family hydrolase</fullName>
    </submittedName>
</protein>
<dbReference type="OrthoDB" id="9800058at2"/>
<evidence type="ECO:0000313" key="1">
    <source>
        <dbReference type="EMBL" id="KEZ78156.1"/>
    </source>
</evidence>
<sequence>MAHSSVPHPAFDALLFDMDGTVLTSIAAAERVWTQWARRHGLDVDTFLPTIHGKRAIDTVRDAGVPGIDVEAEAQAILEAEVADVEGIEPITGAADFLASLPRDRWAIVTSAPRRLAERRIEAAGLPLPENLIAGDDVTRGKPAPDAFQLGAKRLGVEAARCLIFEDATAGVQAAEAVGASVVVVSALHSAATDTPHPSIPDYRGVSSEVLDDGRLRVHLP</sequence>
<dbReference type="eggNOG" id="COG0637">
    <property type="taxonomic scope" value="Bacteria"/>
</dbReference>
<dbReference type="AlphaFoldDB" id="A0A084IN72"/>
<dbReference type="InterPro" id="IPR023214">
    <property type="entry name" value="HAD_sf"/>
</dbReference>
<evidence type="ECO:0000313" key="2">
    <source>
        <dbReference type="Proteomes" id="UP000028302"/>
    </source>
</evidence>
<dbReference type="PROSITE" id="PS01228">
    <property type="entry name" value="COF_1"/>
    <property type="match status" value="1"/>
</dbReference>
<dbReference type="InterPro" id="IPR051806">
    <property type="entry name" value="HAD-like_SPP"/>
</dbReference>
<dbReference type="InterPro" id="IPR036412">
    <property type="entry name" value="HAD-like_sf"/>
</dbReference>
<comment type="caution">
    <text evidence="1">The sequence shown here is derived from an EMBL/GenBank/DDBJ whole genome shotgun (WGS) entry which is preliminary data.</text>
</comment>
<keyword evidence="1" id="KW-0378">Hydrolase</keyword>
<dbReference type="RefSeq" id="WP_037335587.1">
    <property type="nucleotide sequence ID" value="NZ_APNK01000006.1"/>
</dbReference>
<dbReference type="Proteomes" id="UP000028302">
    <property type="component" value="Unassembled WGS sequence"/>
</dbReference>
<accession>A0A084IN72</accession>
<dbReference type="EMBL" id="APNK01000006">
    <property type="protein sequence ID" value="KEZ78156.1"/>
    <property type="molecule type" value="Genomic_DNA"/>
</dbReference>
<dbReference type="STRING" id="1304275.C41B8_06212"/>
<dbReference type="NCBIfam" id="TIGR01509">
    <property type="entry name" value="HAD-SF-IA-v3"/>
    <property type="match status" value="1"/>
</dbReference>
<dbReference type="Pfam" id="PF00702">
    <property type="entry name" value="Hydrolase"/>
    <property type="match status" value="1"/>
</dbReference>
<dbReference type="Gene3D" id="3.40.50.1000">
    <property type="entry name" value="HAD superfamily/HAD-like"/>
    <property type="match status" value="1"/>
</dbReference>
<keyword evidence="2" id="KW-1185">Reference proteome</keyword>
<dbReference type="SFLD" id="SFLDS00003">
    <property type="entry name" value="Haloacid_Dehalogenase"/>
    <property type="match status" value="1"/>
</dbReference>